<evidence type="ECO:0000313" key="2">
    <source>
        <dbReference type="WBParaSite" id="TMUE_2000007683.1"/>
    </source>
</evidence>
<name>A0A5S6QKF6_TRIMR</name>
<keyword evidence="1" id="KW-1185">Reference proteome</keyword>
<protein>
    <submittedName>
        <fullName evidence="2">Uncharacterized protein</fullName>
    </submittedName>
</protein>
<organism evidence="1 2">
    <name type="scientific">Trichuris muris</name>
    <name type="common">Mouse whipworm</name>
    <dbReference type="NCBI Taxonomy" id="70415"/>
    <lineage>
        <taxon>Eukaryota</taxon>
        <taxon>Metazoa</taxon>
        <taxon>Ecdysozoa</taxon>
        <taxon>Nematoda</taxon>
        <taxon>Enoplea</taxon>
        <taxon>Dorylaimia</taxon>
        <taxon>Trichinellida</taxon>
        <taxon>Trichuridae</taxon>
        <taxon>Trichuris</taxon>
    </lineage>
</organism>
<dbReference type="Proteomes" id="UP000046395">
    <property type="component" value="Unassembled WGS sequence"/>
</dbReference>
<dbReference type="WBParaSite" id="TMUE_2000007683.1">
    <property type="protein sequence ID" value="TMUE_2000007683.1"/>
    <property type="gene ID" value="WBGene00287448"/>
</dbReference>
<reference evidence="2" key="1">
    <citation type="submission" date="2019-12" db="UniProtKB">
        <authorList>
            <consortium name="WormBaseParasite"/>
        </authorList>
    </citation>
    <scope>IDENTIFICATION</scope>
</reference>
<sequence length="81" mass="8922">MVAPLPMLPASTPNALHWFERLDAFFDTNGTAEERKAAVLRFYLTDQLRQILPGLGVEAGDSYGKCGREEPTSKIALPAFL</sequence>
<accession>A0A5S6QKF6</accession>
<dbReference type="AlphaFoldDB" id="A0A5S6QKF6"/>
<evidence type="ECO:0000313" key="1">
    <source>
        <dbReference type="Proteomes" id="UP000046395"/>
    </source>
</evidence>
<proteinExistence type="predicted"/>